<sequence>MRMRAMKPKYLMNSLQRRFLPSSAYQSEWDEETVPSWFHHELSDLHHQKREKQAKLHMTLPASCAQALQAHGIWIKHNALPREFFRRLKFEAFDYFVGQRDRNKRLLSNWHNAQSFTLPLNYTHLLRQPFLQSAITDELIPPPLQYAAGRKSKPMYQLEAMAQCAPAFRFETDGNSTPPFEIEHDARAPGATALLFLETITPEDGALFYIPGSHRMTEQRIFWEYQRHIDLAEIDEEEESPITGLSDLQELDLPPLLPLNVQANTLLIWDRTGFHGRLPSTNNSQNAHTVHRLALRADLSTKSSARGN</sequence>
<name>A0ABX8AJN4_9HYPH</name>
<dbReference type="Gene3D" id="2.60.120.620">
    <property type="entry name" value="q2cbj1_9rhob like domain"/>
    <property type="match status" value="1"/>
</dbReference>
<organism evidence="1 2">
    <name type="scientific">Pseudovibrio brasiliensis</name>
    <dbReference type="NCBI Taxonomy" id="1898042"/>
    <lineage>
        <taxon>Bacteria</taxon>
        <taxon>Pseudomonadati</taxon>
        <taxon>Pseudomonadota</taxon>
        <taxon>Alphaproteobacteria</taxon>
        <taxon>Hyphomicrobiales</taxon>
        <taxon>Stappiaceae</taxon>
        <taxon>Pseudovibrio</taxon>
    </lineage>
</organism>
<dbReference type="SUPFAM" id="SSF51197">
    <property type="entry name" value="Clavaminate synthase-like"/>
    <property type="match status" value="1"/>
</dbReference>
<evidence type="ECO:0000313" key="1">
    <source>
        <dbReference type="EMBL" id="QUS54837.1"/>
    </source>
</evidence>
<accession>A0ABX8AJN4</accession>
<dbReference type="EMBL" id="CP074126">
    <property type="protein sequence ID" value="QUS54837.1"/>
    <property type="molecule type" value="Genomic_DNA"/>
</dbReference>
<keyword evidence="1" id="KW-0560">Oxidoreductase</keyword>
<dbReference type="Pfam" id="PF05721">
    <property type="entry name" value="PhyH"/>
    <property type="match status" value="1"/>
</dbReference>
<reference evidence="1 2" key="1">
    <citation type="journal article" date="2021" name="Angew. Chem. Int. Ed. Engl.">
        <title>A novel family of nonribosomal peptides modulate collective behavior in Pseudovibrio bacteria isolated from marine sponges.</title>
        <authorList>
            <person name="Ioca L.P."/>
            <person name="Dai Y."/>
            <person name="Kunakom S."/>
            <person name="Diaz-Espinosa J."/>
            <person name="Krunic A."/>
            <person name="Crnkovic C.M."/>
            <person name="Orjala J."/>
            <person name="Sanchez L.M."/>
            <person name="Ferreira A.G."/>
            <person name="Berlinck R.G.S."/>
            <person name="Eustaquio A.S."/>
        </authorList>
    </citation>
    <scope>NUCLEOTIDE SEQUENCE [LARGE SCALE GENOMIC DNA]</scope>
    <source>
        <strain evidence="1 2">Ab134</strain>
    </source>
</reference>
<dbReference type="GO" id="GO:0051213">
    <property type="term" value="F:dioxygenase activity"/>
    <property type="evidence" value="ECO:0007669"/>
    <property type="project" value="UniProtKB-KW"/>
</dbReference>
<keyword evidence="2" id="KW-1185">Reference proteome</keyword>
<dbReference type="Proteomes" id="UP000680706">
    <property type="component" value="Chromosome"/>
</dbReference>
<proteinExistence type="predicted"/>
<evidence type="ECO:0000313" key="2">
    <source>
        <dbReference type="Proteomes" id="UP000680706"/>
    </source>
</evidence>
<gene>
    <name evidence="1" type="ORF">KGB56_15845</name>
</gene>
<protein>
    <submittedName>
        <fullName evidence="1">Phytanoyl-CoA dioxygenase family protein</fullName>
    </submittedName>
</protein>
<keyword evidence="1" id="KW-0223">Dioxygenase</keyword>
<dbReference type="InterPro" id="IPR008775">
    <property type="entry name" value="Phytyl_CoA_dOase-like"/>
</dbReference>